<dbReference type="Gene3D" id="3.40.50.1980">
    <property type="entry name" value="Nitrogenase molybdenum iron protein domain"/>
    <property type="match status" value="2"/>
</dbReference>
<protein>
    <submittedName>
        <fullName evidence="8">Iron complex transport system substrate-binding protein</fullName>
    </submittedName>
</protein>
<comment type="similarity">
    <text evidence="2">Belongs to the bacterial solute-binding protein 8 family.</text>
</comment>
<keyword evidence="9" id="KW-1185">Reference proteome</keyword>
<evidence type="ECO:0000313" key="8">
    <source>
        <dbReference type="EMBL" id="SFE77613.1"/>
    </source>
</evidence>
<name>A0A1I2DBT6_9BACL</name>
<dbReference type="GO" id="GO:1901678">
    <property type="term" value="P:iron coordination entity transport"/>
    <property type="evidence" value="ECO:0007669"/>
    <property type="project" value="UniProtKB-ARBA"/>
</dbReference>
<proteinExistence type="inferred from homology"/>
<evidence type="ECO:0000256" key="5">
    <source>
        <dbReference type="SAM" id="MobiDB-lite"/>
    </source>
</evidence>
<dbReference type="PANTHER" id="PTHR30532:SF1">
    <property type="entry name" value="IRON(3+)-HYDROXAMATE-BINDING PROTEIN FHUD"/>
    <property type="match status" value="1"/>
</dbReference>
<comment type="subcellular location">
    <subcellularLocation>
        <location evidence="1">Cell envelope</location>
    </subcellularLocation>
</comment>
<dbReference type="PROSITE" id="PS51257">
    <property type="entry name" value="PROKAR_LIPOPROTEIN"/>
    <property type="match status" value="1"/>
</dbReference>
<dbReference type="EMBL" id="FOMT01000004">
    <property type="protein sequence ID" value="SFE77613.1"/>
    <property type="molecule type" value="Genomic_DNA"/>
</dbReference>
<dbReference type="PROSITE" id="PS50983">
    <property type="entry name" value="FE_B12_PBP"/>
    <property type="match status" value="1"/>
</dbReference>
<evidence type="ECO:0000256" key="6">
    <source>
        <dbReference type="SAM" id="SignalP"/>
    </source>
</evidence>
<dbReference type="RefSeq" id="WP_091188232.1">
    <property type="nucleotide sequence ID" value="NZ_FOMT01000004.1"/>
</dbReference>
<dbReference type="InterPro" id="IPR051313">
    <property type="entry name" value="Bact_iron-sidero_bind"/>
</dbReference>
<dbReference type="AlphaFoldDB" id="A0A1I2DBT6"/>
<sequence length="337" mass="36823">MKAKWFPIILTALSLVLLLSACGGNNANNKTNNAGSEAASTPEATDASEAAKFPRTIKDANGEVTIKEQPKKIAVVHWGYIDSLLLFNVDSVGLALPFTEKQSVLHSDEYKPYVDKVKDIQIVGENTQVNMEKLLAYAPDLILAGNAINKDIAADLTKIAPTVMIDEQQTDVWSDWPSLVTKFGEILGQEDVAEQYVSKFKADLASAKEKLANLDGSVAFVQVRENEVWLQGTNYTKQYYEGMGLKAPASDTMTEGEKISLEGLSALDPDYLFLGYFNYSDKTIPAATAQWENSEVWKKLKAVTNNHVYGINGELALGYGPIGNSYGVKAVLEALQK</sequence>
<reference evidence="9" key="1">
    <citation type="submission" date="2016-10" db="EMBL/GenBank/DDBJ databases">
        <authorList>
            <person name="Varghese N."/>
            <person name="Submissions S."/>
        </authorList>
    </citation>
    <scope>NUCLEOTIDE SEQUENCE [LARGE SCALE GENOMIC DNA]</scope>
    <source>
        <strain evidence="9">CGMCC 1.10784</strain>
    </source>
</reference>
<gene>
    <name evidence="8" type="ORF">SAMN05216378_4036</name>
</gene>
<keyword evidence="4 6" id="KW-0732">Signal</keyword>
<organism evidence="8 9">
    <name type="scientific">Paenibacillus catalpae</name>
    <dbReference type="NCBI Taxonomy" id="1045775"/>
    <lineage>
        <taxon>Bacteria</taxon>
        <taxon>Bacillati</taxon>
        <taxon>Bacillota</taxon>
        <taxon>Bacilli</taxon>
        <taxon>Bacillales</taxon>
        <taxon>Paenibacillaceae</taxon>
        <taxon>Paenibacillus</taxon>
    </lineage>
</organism>
<dbReference type="SUPFAM" id="SSF53807">
    <property type="entry name" value="Helical backbone' metal receptor"/>
    <property type="match status" value="1"/>
</dbReference>
<dbReference type="STRING" id="1045775.SAMN05216378_4036"/>
<feature type="signal peptide" evidence="6">
    <location>
        <begin position="1"/>
        <end position="27"/>
    </location>
</feature>
<evidence type="ECO:0000313" key="9">
    <source>
        <dbReference type="Proteomes" id="UP000198855"/>
    </source>
</evidence>
<dbReference type="Pfam" id="PF01497">
    <property type="entry name" value="Peripla_BP_2"/>
    <property type="match status" value="1"/>
</dbReference>
<feature type="domain" description="Fe/B12 periplasmic-binding" evidence="7">
    <location>
        <begin position="72"/>
        <end position="337"/>
    </location>
</feature>
<feature type="region of interest" description="Disordered" evidence="5">
    <location>
        <begin position="32"/>
        <end position="51"/>
    </location>
</feature>
<dbReference type="PANTHER" id="PTHR30532">
    <property type="entry name" value="IRON III DICITRATE-BINDING PERIPLASMIC PROTEIN"/>
    <property type="match status" value="1"/>
</dbReference>
<feature type="chain" id="PRO_5038643808" evidence="6">
    <location>
        <begin position="28"/>
        <end position="337"/>
    </location>
</feature>
<evidence type="ECO:0000256" key="4">
    <source>
        <dbReference type="ARBA" id="ARBA00022729"/>
    </source>
</evidence>
<evidence type="ECO:0000259" key="7">
    <source>
        <dbReference type="PROSITE" id="PS50983"/>
    </source>
</evidence>
<evidence type="ECO:0000256" key="2">
    <source>
        <dbReference type="ARBA" id="ARBA00008814"/>
    </source>
</evidence>
<dbReference type="InterPro" id="IPR002491">
    <property type="entry name" value="ABC_transptr_periplasmic_BD"/>
</dbReference>
<keyword evidence="3" id="KW-0813">Transport</keyword>
<evidence type="ECO:0000256" key="1">
    <source>
        <dbReference type="ARBA" id="ARBA00004196"/>
    </source>
</evidence>
<accession>A0A1I2DBT6</accession>
<dbReference type="Proteomes" id="UP000198855">
    <property type="component" value="Unassembled WGS sequence"/>
</dbReference>
<dbReference type="OrthoDB" id="9793175at2"/>
<dbReference type="GO" id="GO:0030288">
    <property type="term" value="C:outer membrane-bounded periplasmic space"/>
    <property type="evidence" value="ECO:0007669"/>
    <property type="project" value="TreeGrafter"/>
</dbReference>
<evidence type="ECO:0000256" key="3">
    <source>
        <dbReference type="ARBA" id="ARBA00022448"/>
    </source>
</evidence>